<feature type="region of interest" description="Disordered" evidence="1">
    <location>
        <begin position="93"/>
        <end position="119"/>
    </location>
</feature>
<dbReference type="Proteomes" id="UP000827986">
    <property type="component" value="Unassembled WGS sequence"/>
</dbReference>
<comment type="caution">
    <text evidence="3">The sequence shown here is derived from an EMBL/GenBank/DDBJ whole genome shotgun (WGS) entry which is preliminary data.</text>
</comment>
<dbReference type="EMBL" id="JAHDVG010000463">
    <property type="protein sequence ID" value="KAH1187615.1"/>
    <property type="molecule type" value="Genomic_DNA"/>
</dbReference>
<evidence type="ECO:0000259" key="2">
    <source>
        <dbReference type="Pfam" id="PF05699"/>
    </source>
</evidence>
<dbReference type="AlphaFoldDB" id="A0A9D3XYP1"/>
<dbReference type="GO" id="GO:0046983">
    <property type="term" value="F:protein dimerization activity"/>
    <property type="evidence" value="ECO:0007669"/>
    <property type="project" value="InterPro"/>
</dbReference>
<organism evidence="3 4">
    <name type="scientific">Mauremys mutica</name>
    <name type="common">yellowpond turtle</name>
    <dbReference type="NCBI Taxonomy" id="74926"/>
    <lineage>
        <taxon>Eukaryota</taxon>
        <taxon>Metazoa</taxon>
        <taxon>Chordata</taxon>
        <taxon>Craniata</taxon>
        <taxon>Vertebrata</taxon>
        <taxon>Euteleostomi</taxon>
        <taxon>Archelosauria</taxon>
        <taxon>Testudinata</taxon>
        <taxon>Testudines</taxon>
        <taxon>Cryptodira</taxon>
        <taxon>Durocryptodira</taxon>
        <taxon>Testudinoidea</taxon>
        <taxon>Geoemydidae</taxon>
        <taxon>Geoemydinae</taxon>
        <taxon>Mauremys</taxon>
    </lineage>
</organism>
<proteinExistence type="predicted"/>
<feature type="compositionally biased region" description="Acidic residues" evidence="1">
    <location>
        <begin position="108"/>
        <end position="119"/>
    </location>
</feature>
<gene>
    <name evidence="3" type="ORF">KIL84_020364</name>
</gene>
<dbReference type="InterPro" id="IPR008906">
    <property type="entry name" value="HATC_C_dom"/>
</dbReference>
<dbReference type="SUPFAM" id="SSF53098">
    <property type="entry name" value="Ribonuclease H-like"/>
    <property type="match status" value="1"/>
</dbReference>
<dbReference type="Pfam" id="PF05699">
    <property type="entry name" value="Dimer_Tnp_hAT"/>
    <property type="match status" value="1"/>
</dbReference>
<sequence length="119" mass="13513">MNLDYSGQFMFANISELAKKVFTLPHSNAACERIFSMVTDIKTIKRNRMTTKTLNSSVVIRSTLKAKQEKCSNFVITIKHLYLHCKNMYSKNDSDKTIKNINDGNDVSSDDSDHESENG</sequence>
<name>A0A9D3XYP1_9SAUR</name>
<accession>A0A9D3XYP1</accession>
<feature type="domain" description="HAT C-terminal dimerisation" evidence="2">
    <location>
        <begin position="11"/>
        <end position="60"/>
    </location>
</feature>
<dbReference type="PANTHER" id="PTHR37162:SF1">
    <property type="entry name" value="BED-TYPE DOMAIN-CONTAINING PROTEIN"/>
    <property type="match status" value="1"/>
</dbReference>
<evidence type="ECO:0000313" key="4">
    <source>
        <dbReference type="Proteomes" id="UP000827986"/>
    </source>
</evidence>
<evidence type="ECO:0000313" key="3">
    <source>
        <dbReference type="EMBL" id="KAH1187615.1"/>
    </source>
</evidence>
<dbReference type="InterPro" id="IPR012337">
    <property type="entry name" value="RNaseH-like_sf"/>
</dbReference>
<keyword evidence="4" id="KW-1185">Reference proteome</keyword>
<dbReference type="PANTHER" id="PTHR37162">
    <property type="entry name" value="HAT FAMILY DIMERISATION DOMAINCONTAINING PROTEIN-RELATED"/>
    <property type="match status" value="1"/>
</dbReference>
<reference evidence="3" key="1">
    <citation type="submission" date="2021-09" db="EMBL/GenBank/DDBJ databases">
        <title>The genome of Mauremys mutica provides insights into the evolution of semi-aquatic lifestyle.</title>
        <authorList>
            <person name="Gong S."/>
            <person name="Gao Y."/>
        </authorList>
    </citation>
    <scope>NUCLEOTIDE SEQUENCE</scope>
    <source>
        <strain evidence="3">MM-2020</strain>
        <tissue evidence="3">Muscle</tissue>
    </source>
</reference>
<protein>
    <recommendedName>
        <fullName evidence="2">HAT C-terminal dimerisation domain-containing protein</fullName>
    </recommendedName>
</protein>
<evidence type="ECO:0000256" key="1">
    <source>
        <dbReference type="SAM" id="MobiDB-lite"/>
    </source>
</evidence>